<gene>
    <name evidence="3" type="ORF">FHS94_003482</name>
</gene>
<evidence type="ECO:0000256" key="1">
    <source>
        <dbReference type="SAM" id="MobiDB-lite"/>
    </source>
</evidence>
<evidence type="ECO:0000313" key="3">
    <source>
        <dbReference type="EMBL" id="MBB5716612.1"/>
    </source>
</evidence>
<sequence length="141" mass="15527">MSEPSENDAQQVHDCDPDDGSAARGRPPREYRFKPGTSGNPRGRPRGSRNFATLIQRELDRTITATVSGRQTKVAKREAIIMRLVEKALKGDHKSIEAILKYGDEGSSEIKLPPMDTDPARESEILDAYLRRLDDGGAGHG</sequence>
<dbReference type="EMBL" id="JACIJK010000012">
    <property type="protein sequence ID" value="MBB5716612.1"/>
    <property type="molecule type" value="Genomic_DNA"/>
</dbReference>
<feature type="region of interest" description="Disordered" evidence="1">
    <location>
        <begin position="1"/>
        <end position="50"/>
    </location>
</feature>
<evidence type="ECO:0000259" key="2">
    <source>
        <dbReference type="Pfam" id="PF18932"/>
    </source>
</evidence>
<name>A0A7W9BGB8_9SPHN</name>
<accession>A0A7W9BGB8</accession>
<protein>
    <recommendedName>
        <fullName evidence="2">DUF5681 domain-containing protein</fullName>
    </recommendedName>
</protein>
<reference evidence="3 4" key="1">
    <citation type="submission" date="2020-08" db="EMBL/GenBank/DDBJ databases">
        <title>Genomic Encyclopedia of Type Strains, Phase IV (KMG-IV): sequencing the most valuable type-strain genomes for metagenomic binning, comparative biology and taxonomic classification.</title>
        <authorList>
            <person name="Goeker M."/>
        </authorList>
    </citation>
    <scope>NUCLEOTIDE SEQUENCE [LARGE SCALE GENOMIC DNA]</scope>
    <source>
        <strain evidence="3 4">DSM 100044</strain>
    </source>
</reference>
<dbReference type="Proteomes" id="UP000546200">
    <property type="component" value="Unassembled WGS sequence"/>
</dbReference>
<dbReference type="Pfam" id="PF18932">
    <property type="entry name" value="DUF5681"/>
    <property type="match status" value="1"/>
</dbReference>
<comment type="caution">
    <text evidence="3">The sequence shown here is derived from an EMBL/GenBank/DDBJ whole genome shotgun (WGS) entry which is preliminary data.</text>
</comment>
<evidence type="ECO:0000313" key="4">
    <source>
        <dbReference type="Proteomes" id="UP000546200"/>
    </source>
</evidence>
<organism evidence="3 4">
    <name type="scientific">Sphingomonas aerophila</name>
    <dbReference type="NCBI Taxonomy" id="1344948"/>
    <lineage>
        <taxon>Bacteria</taxon>
        <taxon>Pseudomonadati</taxon>
        <taxon>Pseudomonadota</taxon>
        <taxon>Alphaproteobacteria</taxon>
        <taxon>Sphingomonadales</taxon>
        <taxon>Sphingomonadaceae</taxon>
        <taxon>Sphingomonas</taxon>
    </lineage>
</organism>
<proteinExistence type="predicted"/>
<keyword evidence="4" id="KW-1185">Reference proteome</keyword>
<dbReference type="RefSeq" id="WP_184060027.1">
    <property type="nucleotide sequence ID" value="NZ_JACIJK010000012.1"/>
</dbReference>
<feature type="domain" description="DUF5681" evidence="2">
    <location>
        <begin position="30"/>
        <end position="104"/>
    </location>
</feature>
<dbReference type="AlphaFoldDB" id="A0A7W9BGB8"/>
<dbReference type="InterPro" id="IPR043736">
    <property type="entry name" value="DUF5681"/>
</dbReference>